<evidence type="ECO:0000313" key="3">
    <source>
        <dbReference type="EMBL" id="KKU56541.1"/>
    </source>
</evidence>
<sequence length="274" mass="30549">MERCIHIAEVAGSSPASSTAKVSKYLLLFLLSIPVVLLILFFSTSQTLTFKFAVPTPVHVTSPTILVPSVSVNPFSEDTEVLLANVPFTSQAPFGNWDDDRQQDGCEEATSLMAVSWARRQTFTPAQALQSIHDASKYQQDTYGEYRDVSAADTVVRIIQGFFGYSFARFQPDITISDIVNELSRGNLVITPVNGQLLGNPYFTPPGPERHMVVIRGYDPEKQEFITNDPGTKRGLLYRYPQDTLYTALRDYHTGYHIPIPEVKKNMIVVSPLP</sequence>
<evidence type="ECO:0000313" key="4">
    <source>
        <dbReference type="Proteomes" id="UP000034607"/>
    </source>
</evidence>
<accession>A0A0G1RHB0</accession>
<gene>
    <name evidence="3" type="ORF">UX78_C0006G0004</name>
</gene>
<dbReference type="Pfam" id="PF13529">
    <property type="entry name" value="Peptidase_C39_2"/>
    <property type="match status" value="1"/>
</dbReference>
<protein>
    <recommendedName>
        <fullName evidence="2">Peptidase C39-like domain-containing protein</fullName>
    </recommendedName>
</protein>
<dbReference type="Proteomes" id="UP000034607">
    <property type="component" value="Unassembled WGS sequence"/>
</dbReference>
<comment type="caution">
    <text evidence="3">The sequence shown here is derived from an EMBL/GenBank/DDBJ whole genome shotgun (WGS) entry which is preliminary data.</text>
</comment>
<keyword evidence="1" id="KW-0472">Membrane</keyword>
<evidence type="ECO:0000256" key="1">
    <source>
        <dbReference type="SAM" id="Phobius"/>
    </source>
</evidence>
<dbReference type="Gene3D" id="3.90.70.10">
    <property type="entry name" value="Cysteine proteinases"/>
    <property type="match status" value="1"/>
</dbReference>
<feature type="transmembrane region" description="Helical" evidence="1">
    <location>
        <begin position="25"/>
        <end position="42"/>
    </location>
</feature>
<name>A0A0G1RHB0_9BACT</name>
<dbReference type="EMBL" id="LCNM01000006">
    <property type="protein sequence ID" value="KKU56541.1"/>
    <property type="molecule type" value="Genomic_DNA"/>
</dbReference>
<organism evidence="3 4">
    <name type="scientific">Candidatus Amesbacteria bacterium GW2011_GWA2_47_11</name>
    <dbReference type="NCBI Taxonomy" id="1618357"/>
    <lineage>
        <taxon>Bacteria</taxon>
        <taxon>Candidatus Amesiibacteriota</taxon>
    </lineage>
</organism>
<evidence type="ECO:0000259" key="2">
    <source>
        <dbReference type="Pfam" id="PF13529"/>
    </source>
</evidence>
<feature type="domain" description="Peptidase C39-like" evidence="2">
    <location>
        <begin position="85"/>
        <end position="230"/>
    </location>
</feature>
<dbReference type="InterPro" id="IPR039564">
    <property type="entry name" value="Peptidase_C39-like"/>
</dbReference>
<reference evidence="3 4" key="1">
    <citation type="journal article" date="2015" name="Nature">
        <title>rRNA introns, odd ribosomes, and small enigmatic genomes across a large radiation of phyla.</title>
        <authorList>
            <person name="Brown C.T."/>
            <person name="Hug L.A."/>
            <person name="Thomas B.C."/>
            <person name="Sharon I."/>
            <person name="Castelle C.J."/>
            <person name="Singh A."/>
            <person name="Wilkins M.J."/>
            <person name="Williams K.H."/>
            <person name="Banfield J.F."/>
        </authorList>
    </citation>
    <scope>NUCLEOTIDE SEQUENCE [LARGE SCALE GENOMIC DNA]</scope>
</reference>
<dbReference type="AlphaFoldDB" id="A0A0G1RHB0"/>
<keyword evidence="1" id="KW-1133">Transmembrane helix</keyword>
<proteinExistence type="predicted"/>
<keyword evidence="1" id="KW-0812">Transmembrane</keyword>